<dbReference type="Proteomes" id="UP000663828">
    <property type="component" value="Unassembled WGS sequence"/>
</dbReference>
<dbReference type="InterPro" id="IPR052840">
    <property type="entry name" value="U7_snRNA_Sm-like"/>
</dbReference>
<name>A0A813VMF8_ADIRI</name>
<dbReference type="PANTHER" id="PTHR21196">
    <property type="entry name" value="U7 SNRNA-ASSOCIATED SM-LIKE PROTEIN LSM10"/>
    <property type="match status" value="1"/>
</dbReference>
<proteinExistence type="predicted"/>
<dbReference type="SMART" id="SM00651">
    <property type="entry name" value="Sm"/>
    <property type="match status" value="1"/>
</dbReference>
<dbReference type="GO" id="GO:0071254">
    <property type="term" value="C:cytoplasmic U snRNP body"/>
    <property type="evidence" value="ECO:0007669"/>
    <property type="project" value="TreeGrafter"/>
</dbReference>
<dbReference type="GO" id="GO:0016604">
    <property type="term" value="C:nuclear body"/>
    <property type="evidence" value="ECO:0007669"/>
    <property type="project" value="TreeGrafter"/>
</dbReference>
<dbReference type="EMBL" id="CAJNOR010000213">
    <property type="protein sequence ID" value="CAF0842293.1"/>
    <property type="molecule type" value="Genomic_DNA"/>
</dbReference>
<comment type="caution">
    <text evidence="3">The sequence shown here is derived from an EMBL/GenBank/DDBJ whole genome shotgun (WGS) entry which is preliminary data.</text>
</comment>
<evidence type="ECO:0000313" key="4">
    <source>
        <dbReference type="Proteomes" id="UP000663828"/>
    </source>
</evidence>
<keyword evidence="4" id="KW-1185">Reference proteome</keyword>
<dbReference type="Pfam" id="PF01423">
    <property type="entry name" value="LSM"/>
    <property type="match status" value="1"/>
</dbReference>
<protein>
    <recommendedName>
        <fullName evidence="2">Sm domain-containing protein</fullName>
    </recommendedName>
</protein>
<organism evidence="3 4">
    <name type="scientific">Adineta ricciae</name>
    <name type="common">Rotifer</name>
    <dbReference type="NCBI Taxonomy" id="249248"/>
    <lineage>
        <taxon>Eukaryota</taxon>
        <taxon>Metazoa</taxon>
        <taxon>Spiralia</taxon>
        <taxon>Gnathifera</taxon>
        <taxon>Rotifera</taxon>
        <taxon>Eurotatoria</taxon>
        <taxon>Bdelloidea</taxon>
        <taxon>Adinetida</taxon>
        <taxon>Adinetidae</taxon>
        <taxon>Adineta</taxon>
    </lineage>
</organism>
<evidence type="ECO:0000256" key="1">
    <source>
        <dbReference type="SAM" id="MobiDB-lite"/>
    </source>
</evidence>
<gene>
    <name evidence="3" type="ORF">XAT740_LOCUS5036</name>
</gene>
<dbReference type="InterPro" id="IPR047575">
    <property type="entry name" value="Sm"/>
</dbReference>
<dbReference type="GO" id="GO:0071209">
    <property type="term" value="F:U7 snRNA binding"/>
    <property type="evidence" value="ECO:0007669"/>
    <property type="project" value="TreeGrafter"/>
</dbReference>
<dbReference type="SUPFAM" id="SSF50182">
    <property type="entry name" value="Sm-like ribonucleoproteins"/>
    <property type="match status" value="1"/>
</dbReference>
<feature type="domain" description="Sm" evidence="2">
    <location>
        <begin position="79"/>
        <end position="151"/>
    </location>
</feature>
<dbReference type="AlphaFoldDB" id="A0A813VMF8"/>
<evidence type="ECO:0000259" key="2">
    <source>
        <dbReference type="PROSITE" id="PS52002"/>
    </source>
</evidence>
<feature type="region of interest" description="Disordered" evidence="1">
    <location>
        <begin position="165"/>
        <end position="199"/>
    </location>
</feature>
<dbReference type="GO" id="GO:0006398">
    <property type="term" value="P:mRNA 3'-end processing by stem-loop binding and cleavage"/>
    <property type="evidence" value="ECO:0007669"/>
    <property type="project" value="TreeGrafter"/>
</dbReference>
<dbReference type="InterPro" id="IPR001163">
    <property type="entry name" value="Sm_dom_euk/arc"/>
</dbReference>
<dbReference type="GO" id="GO:0071208">
    <property type="term" value="F:histone pre-mRNA DCP binding"/>
    <property type="evidence" value="ECO:0007669"/>
    <property type="project" value="TreeGrafter"/>
</dbReference>
<reference evidence="3" key="1">
    <citation type="submission" date="2021-02" db="EMBL/GenBank/DDBJ databases">
        <authorList>
            <person name="Nowell W R."/>
        </authorList>
    </citation>
    <scope>NUCLEOTIDE SEQUENCE</scope>
</reference>
<accession>A0A813VMF8</accession>
<sequence length="199" mass="23341">MTYSPIPNLDDFTVREWNSLTEDLGKVIDFCQRIGLFHTHSTELCPKQHNNWYFGSCSKSIDKYMSNLNRKYKKESCRTLLGFLRCLVGQRTQIDLYGGIMLVGTLVDIDVNRNIQLTQVTMSRPIHKPVSFNRLYVRYTNVRYVRIPDDIDVVETIRQDLKQMNPKPNEIVGGGQKKMHVRKGREYERNLPPLRPENY</sequence>
<dbReference type="InterPro" id="IPR010920">
    <property type="entry name" value="LSM_dom_sf"/>
</dbReference>
<dbReference type="Gene3D" id="2.30.30.100">
    <property type="match status" value="1"/>
</dbReference>
<dbReference type="PANTHER" id="PTHR21196:SF1">
    <property type="entry name" value="U7 SNRNA-ASSOCIATED SM-LIKE PROTEIN LSM10"/>
    <property type="match status" value="1"/>
</dbReference>
<dbReference type="PROSITE" id="PS52002">
    <property type="entry name" value="SM"/>
    <property type="match status" value="1"/>
</dbReference>
<evidence type="ECO:0000313" key="3">
    <source>
        <dbReference type="EMBL" id="CAF0842293.1"/>
    </source>
</evidence>